<dbReference type="SMART" id="SM00947">
    <property type="entry name" value="Pro_CA"/>
    <property type="match status" value="1"/>
</dbReference>
<dbReference type="AlphaFoldDB" id="A0A3M7TPL4"/>
<comment type="cofactor">
    <cofactor evidence="7">
        <name>Zn(2+)</name>
        <dbReference type="ChEBI" id="CHEBI:29105"/>
    </cofactor>
    <text evidence="7">Binds 1 zinc ion per subunit.</text>
</comment>
<reference evidence="8 9" key="1">
    <citation type="submission" date="2018-10" db="EMBL/GenBank/DDBJ databases">
        <title>Bacillus Keqinensis sp. nov., a moderately halophilic bacterium isolated from a saline-alkaline lake.</title>
        <authorList>
            <person name="Wang H."/>
        </authorList>
    </citation>
    <scope>NUCLEOTIDE SEQUENCE [LARGE SCALE GENOMIC DNA]</scope>
    <source>
        <strain evidence="8 9">KQ-3</strain>
    </source>
</reference>
<keyword evidence="4 7" id="KW-0862">Zinc</keyword>
<evidence type="ECO:0000256" key="4">
    <source>
        <dbReference type="ARBA" id="ARBA00022833"/>
    </source>
</evidence>
<dbReference type="Gene3D" id="3.40.1050.10">
    <property type="entry name" value="Carbonic anhydrase"/>
    <property type="match status" value="1"/>
</dbReference>
<comment type="similarity">
    <text evidence="1">Belongs to the beta-class carbonic anhydrase family.</text>
</comment>
<evidence type="ECO:0000256" key="2">
    <source>
        <dbReference type="ARBA" id="ARBA00012925"/>
    </source>
</evidence>
<dbReference type="SUPFAM" id="SSF53056">
    <property type="entry name" value="beta-carbonic anhydrase, cab"/>
    <property type="match status" value="1"/>
</dbReference>
<organism evidence="8 9">
    <name type="scientific">Alteribacter keqinensis</name>
    <dbReference type="NCBI Taxonomy" id="2483800"/>
    <lineage>
        <taxon>Bacteria</taxon>
        <taxon>Bacillati</taxon>
        <taxon>Bacillota</taxon>
        <taxon>Bacilli</taxon>
        <taxon>Bacillales</taxon>
        <taxon>Bacillaceae</taxon>
        <taxon>Alteribacter</taxon>
    </lineage>
</organism>
<comment type="catalytic activity">
    <reaction evidence="6">
        <text>hydrogencarbonate + H(+) = CO2 + H2O</text>
        <dbReference type="Rhea" id="RHEA:10748"/>
        <dbReference type="ChEBI" id="CHEBI:15377"/>
        <dbReference type="ChEBI" id="CHEBI:15378"/>
        <dbReference type="ChEBI" id="CHEBI:16526"/>
        <dbReference type="ChEBI" id="CHEBI:17544"/>
        <dbReference type="EC" id="4.2.1.1"/>
    </reaction>
</comment>
<feature type="binding site" evidence="7">
    <location>
        <position position="41"/>
    </location>
    <ligand>
        <name>Zn(2+)</name>
        <dbReference type="ChEBI" id="CHEBI:29105"/>
    </ligand>
</feature>
<accession>A0A3M7TPL4</accession>
<dbReference type="GO" id="GO:0015976">
    <property type="term" value="P:carbon utilization"/>
    <property type="evidence" value="ECO:0007669"/>
    <property type="project" value="InterPro"/>
</dbReference>
<evidence type="ECO:0000313" key="8">
    <source>
        <dbReference type="EMBL" id="RNA67194.1"/>
    </source>
</evidence>
<dbReference type="PANTHER" id="PTHR11002">
    <property type="entry name" value="CARBONIC ANHYDRASE"/>
    <property type="match status" value="1"/>
</dbReference>
<evidence type="ECO:0000256" key="3">
    <source>
        <dbReference type="ARBA" id="ARBA00022723"/>
    </source>
</evidence>
<sequence length="198" mass="22772">MELKDLKRKNIEFQEKWLKDDPEFFERLNEGQHPEFLVLACSDSRVCPSTVMDAEPGHMFIHRNIANQVVHDDDSFGASLYYALVHLKVKYILIKGHTGCGGVQAAWNDNREEGLQNWLKHVKESLPTDRESREWTSEKLCKYNVLYQVTKLKEHPVYQEHGQGVPIIGALYNLASGELDVFDQDTLISAAGKKEEER</sequence>
<dbReference type="InterPro" id="IPR001765">
    <property type="entry name" value="Carbonic_anhydrase"/>
</dbReference>
<dbReference type="Proteomes" id="UP000278746">
    <property type="component" value="Unassembled WGS sequence"/>
</dbReference>
<dbReference type="PROSITE" id="PS00704">
    <property type="entry name" value="PROK_CO2_ANHYDRASE_1"/>
    <property type="match status" value="1"/>
</dbReference>
<proteinExistence type="inferred from homology"/>
<dbReference type="GO" id="GO:0004089">
    <property type="term" value="F:carbonate dehydratase activity"/>
    <property type="evidence" value="ECO:0007669"/>
    <property type="project" value="UniProtKB-EC"/>
</dbReference>
<dbReference type="Pfam" id="PF00484">
    <property type="entry name" value="Pro_CA"/>
    <property type="match status" value="1"/>
</dbReference>
<evidence type="ECO:0000256" key="5">
    <source>
        <dbReference type="ARBA" id="ARBA00023239"/>
    </source>
</evidence>
<gene>
    <name evidence="8" type="ORF">EBO34_16755</name>
</gene>
<evidence type="ECO:0000256" key="1">
    <source>
        <dbReference type="ARBA" id="ARBA00006217"/>
    </source>
</evidence>
<comment type="caution">
    <text evidence="8">The sequence shown here is derived from an EMBL/GenBank/DDBJ whole genome shotgun (WGS) entry which is preliminary data.</text>
</comment>
<evidence type="ECO:0000313" key="9">
    <source>
        <dbReference type="Proteomes" id="UP000278746"/>
    </source>
</evidence>
<dbReference type="EMBL" id="RHIB01000003">
    <property type="protein sequence ID" value="RNA67194.1"/>
    <property type="molecule type" value="Genomic_DNA"/>
</dbReference>
<evidence type="ECO:0000256" key="7">
    <source>
        <dbReference type="PIRSR" id="PIRSR601765-1"/>
    </source>
</evidence>
<dbReference type="PANTHER" id="PTHR11002:SF76">
    <property type="entry name" value="CARBONIC ANHYDRASE"/>
    <property type="match status" value="1"/>
</dbReference>
<protein>
    <recommendedName>
        <fullName evidence="2">carbonic anhydrase</fullName>
        <ecNumber evidence="2">4.2.1.1</ecNumber>
    </recommendedName>
</protein>
<dbReference type="InterPro" id="IPR036874">
    <property type="entry name" value="Carbonic_anhydrase_sf"/>
</dbReference>
<feature type="binding site" evidence="7">
    <location>
        <position position="43"/>
    </location>
    <ligand>
        <name>Zn(2+)</name>
        <dbReference type="ChEBI" id="CHEBI:29105"/>
    </ligand>
</feature>
<evidence type="ECO:0000256" key="6">
    <source>
        <dbReference type="ARBA" id="ARBA00048348"/>
    </source>
</evidence>
<keyword evidence="9" id="KW-1185">Reference proteome</keyword>
<keyword evidence="5" id="KW-0456">Lyase</keyword>
<keyword evidence="3 7" id="KW-0479">Metal-binding</keyword>
<dbReference type="GO" id="GO:0008270">
    <property type="term" value="F:zinc ion binding"/>
    <property type="evidence" value="ECO:0007669"/>
    <property type="project" value="InterPro"/>
</dbReference>
<dbReference type="RefSeq" id="WP_122901400.1">
    <property type="nucleotide sequence ID" value="NZ_RHIB01000003.1"/>
</dbReference>
<feature type="binding site" evidence="7">
    <location>
        <position position="97"/>
    </location>
    <ligand>
        <name>Zn(2+)</name>
        <dbReference type="ChEBI" id="CHEBI:29105"/>
    </ligand>
</feature>
<feature type="binding site" evidence="7">
    <location>
        <position position="100"/>
    </location>
    <ligand>
        <name>Zn(2+)</name>
        <dbReference type="ChEBI" id="CHEBI:29105"/>
    </ligand>
</feature>
<dbReference type="OrthoDB" id="9769739at2"/>
<dbReference type="InterPro" id="IPR015892">
    <property type="entry name" value="Carbonic_anhydrase_CS"/>
</dbReference>
<dbReference type="EC" id="4.2.1.1" evidence="2"/>
<name>A0A3M7TPL4_9BACI</name>